<dbReference type="Gene3D" id="3.40.366.10">
    <property type="entry name" value="Malonyl-Coenzyme A Acyl Carrier Protein, domain 2"/>
    <property type="match status" value="1"/>
</dbReference>
<dbReference type="InterPro" id="IPR013968">
    <property type="entry name" value="PKS_KR"/>
</dbReference>
<dbReference type="SUPFAM" id="SSF56801">
    <property type="entry name" value="Acetyl-CoA synthetase-like"/>
    <property type="match status" value="1"/>
</dbReference>
<dbReference type="EMBL" id="SMKU01000264">
    <property type="protein sequence ID" value="TDD73273.1"/>
    <property type="molecule type" value="Genomic_DNA"/>
</dbReference>
<dbReference type="SUPFAM" id="SSF51735">
    <property type="entry name" value="NAD(P)-binding Rossmann-fold domains"/>
    <property type="match status" value="2"/>
</dbReference>
<evidence type="ECO:0000259" key="5">
    <source>
        <dbReference type="PROSITE" id="PS52004"/>
    </source>
</evidence>
<dbReference type="InterPro" id="IPR014030">
    <property type="entry name" value="Ketoacyl_synth_N"/>
</dbReference>
<dbReference type="GO" id="GO:0004312">
    <property type="term" value="F:fatty acid synthase activity"/>
    <property type="evidence" value="ECO:0007669"/>
    <property type="project" value="TreeGrafter"/>
</dbReference>
<name>A0A4R5AKS7_9ACTN</name>
<organism evidence="6 7">
    <name type="scientific">Actinomadura rubrisoli</name>
    <dbReference type="NCBI Taxonomy" id="2530368"/>
    <lineage>
        <taxon>Bacteria</taxon>
        <taxon>Bacillati</taxon>
        <taxon>Actinomycetota</taxon>
        <taxon>Actinomycetes</taxon>
        <taxon>Streptosporangiales</taxon>
        <taxon>Thermomonosporaceae</taxon>
        <taxon>Actinomadura</taxon>
    </lineage>
</organism>
<dbReference type="CDD" id="cd00833">
    <property type="entry name" value="PKS"/>
    <property type="match status" value="1"/>
</dbReference>
<comment type="caution">
    <text evidence="6">The sequence shown here is derived from an EMBL/GenBank/DDBJ whole genome shotgun (WGS) entry which is preliminary data.</text>
</comment>
<dbReference type="FunFam" id="3.40.47.10:FF:000019">
    <property type="entry name" value="Polyketide synthase type I"/>
    <property type="match status" value="1"/>
</dbReference>
<dbReference type="InterPro" id="IPR018201">
    <property type="entry name" value="Ketoacyl_synth_AS"/>
</dbReference>
<dbReference type="Gene3D" id="3.30.300.30">
    <property type="match status" value="1"/>
</dbReference>
<dbReference type="SMART" id="SM00823">
    <property type="entry name" value="PKS_PP"/>
    <property type="match status" value="1"/>
</dbReference>
<dbReference type="InterPro" id="IPR025110">
    <property type="entry name" value="AMP-bd_C"/>
</dbReference>
<dbReference type="PROSITE" id="PS52004">
    <property type="entry name" value="KS3_2"/>
    <property type="match status" value="1"/>
</dbReference>
<dbReference type="InterPro" id="IPR020845">
    <property type="entry name" value="AMP-binding_CS"/>
</dbReference>
<dbReference type="InterPro" id="IPR036291">
    <property type="entry name" value="NAD(P)-bd_dom_sf"/>
</dbReference>
<dbReference type="SUPFAM" id="SSF53901">
    <property type="entry name" value="Thiolase-like"/>
    <property type="match status" value="1"/>
</dbReference>
<dbReference type="InterPro" id="IPR057326">
    <property type="entry name" value="KR_dom"/>
</dbReference>
<dbReference type="Proteomes" id="UP000294513">
    <property type="component" value="Unassembled WGS sequence"/>
</dbReference>
<feature type="non-terminal residue" evidence="6">
    <location>
        <position position="1541"/>
    </location>
</feature>
<dbReference type="Pfam" id="PF00501">
    <property type="entry name" value="AMP-binding"/>
    <property type="match status" value="1"/>
</dbReference>
<keyword evidence="2" id="KW-0597">Phosphoprotein</keyword>
<dbReference type="Pfam" id="PF02801">
    <property type="entry name" value="Ketoacyl-synt_C"/>
    <property type="match status" value="1"/>
</dbReference>
<evidence type="ECO:0000256" key="1">
    <source>
        <dbReference type="ARBA" id="ARBA00022450"/>
    </source>
</evidence>
<dbReference type="InterPro" id="IPR055123">
    <property type="entry name" value="SpnB-like_Rossmann"/>
</dbReference>
<keyword evidence="3" id="KW-0808">Transferase</keyword>
<dbReference type="Gene3D" id="3.40.50.720">
    <property type="entry name" value="NAD(P)-binding Rossmann-like Domain"/>
    <property type="match status" value="1"/>
</dbReference>
<dbReference type="Gene3D" id="3.40.50.12780">
    <property type="entry name" value="N-terminal domain of ligase-like"/>
    <property type="match status" value="1"/>
</dbReference>
<dbReference type="Pfam" id="PF00109">
    <property type="entry name" value="ketoacyl-synt"/>
    <property type="match status" value="1"/>
</dbReference>
<dbReference type="GO" id="GO:0006633">
    <property type="term" value="P:fatty acid biosynthetic process"/>
    <property type="evidence" value="ECO:0007669"/>
    <property type="project" value="InterPro"/>
</dbReference>
<accession>A0A4R5AKS7</accession>
<gene>
    <name evidence="6" type="ORF">E1298_34355</name>
</gene>
<dbReference type="InterPro" id="IPR016039">
    <property type="entry name" value="Thiolase-like"/>
</dbReference>
<dbReference type="Pfam" id="PF13193">
    <property type="entry name" value="AMP-binding_C"/>
    <property type="match status" value="1"/>
</dbReference>
<dbReference type="InterPro" id="IPR050091">
    <property type="entry name" value="PKS_NRPS_Biosynth_Enz"/>
</dbReference>
<dbReference type="GO" id="GO:0031177">
    <property type="term" value="F:phosphopantetheine binding"/>
    <property type="evidence" value="ECO:0007669"/>
    <property type="project" value="InterPro"/>
</dbReference>
<dbReference type="RefSeq" id="WP_131900799.1">
    <property type="nucleotide sequence ID" value="NZ_SMKU01000264.1"/>
</dbReference>
<dbReference type="Pfam" id="PF00550">
    <property type="entry name" value="PP-binding"/>
    <property type="match status" value="1"/>
</dbReference>
<reference evidence="6 7" key="1">
    <citation type="submission" date="2019-03" db="EMBL/GenBank/DDBJ databases">
        <title>Draft genome sequences of novel Actinobacteria.</title>
        <authorList>
            <person name="Sahin N."/>
            <person name="Ay H."/>
            <person name="Saygin H."/>
        </authorList>
    </citation>
    <scope>NUCLEOTIDE SEQUENCE [LARGE SCALE GENOMIC DNA]</scope>
    <source>
        <strain evidence="6 7">H3C3</strain>
    </source>
</reference>
<dbReference type="InterPro" id="IPR001227">
    <property type="entry name" value="Ac_transferase_dom_sf"/>
</dbReference>
<sequence>MLRAELIRPLHELLRSNAARFGDKVAFQDARRSVSHTELERRTARLAGGLAGLRLQPGDRAAILLGNRVETVESYLAIVRAAAIGVPVDPRLTDAELAYLLDDSGARVVIADASQAGRLRRLPGAADRRIVVVGSAVPPPGMVAYATLAETDPEVPARDDLPLDAPAWMLYTSGTTGRPKGVLSTQRSCLWSVAACYAPIPGLSPDDRVLWPLPLFHSLSHIACVLGVTAVGATAHILDGFAADVVRDALREHAITFLAGVPTIYHHLVRAAREERFEAPDLRMCLVGGAVTTAALRRSFEEAFGAPLLDAYGSTETCGAITINWPAGARPEGSCGLPVPGLGVRLVDPERGTDVDTGAEGEVWVRGPSVMLGYHNRPDATEAAFRDGWYRTGDLARRDETGYFTVTGRIKELIIRGGENIHPGEVEEVLRGVPGVADAAVAGRPHEILGEVPVGYLVPGPGGFDPEEALAACRERLSAAKVPEELYEVGEIPRTASGKITRHALLERPARLRAVGAARHDSLFRLDWSPVPSPGPEAADRPDVTTLAGGAGVPLRELTGRIRAWLEDDSGAAGTLAVVTRGAVAAAPGDEVPDLAGAAVWDVVRSFQAAHPGRVVLVDLDPESAAGLPEAALSGEPELAIRSGAALRPRLVRVSAGAVSRSPLLPGAPHTAVVTGADGPIGAGAARHLAAAHGARRLLLVSDRGEADPAAAALRAELAGRGVQATLTACDIADRDALAALLADLPAGPLAVVVAPGASERAARTLADGALNLHELTDGDGRDLSAFVLLSASHDESGASGASGASGGVDEAAARAFLAALAHHRAARGLPALSLSLDGRLTAAESAAMFDAAHMAGHPALTALASSPGDAEPVSAAAPDAAASARLRQRIEGLSRDGQERLLTDLVRAEVAGLYDAPDGESVPADLAFRDLGLTSATAVELRARLIGRTGLQLPVTLAFDHPTPAAVARRLRALLIGDDAPAAVAEPSRGRSGEPIAVVAMACRLPGGVTGPDDLWRLVRDGGDAIGPFPDDRGWDLDGLYDPDPGRAGTSYVRSGGFLYDAGEFDAGLFGISPREALAMDPQQRLLLETSWEAVERAGIDPASLRGSDAGVFTGVMHHDYATGLGEVPDGLEGYLGTGNAGSVASGRVAYTLGLEGPAITVDTACSSSLVALHLAVRALRDGECALALAGGVAVMAKPGSFVEFSRQRALAPDGRCKPFADAADGTAWSEGVGVLVLERLSDARRAGREVLAVIRGSAVNQDGASNGLTAPSGPAQERVIRRALADARLAAADVDAVEAHGTGTTLGDPIEAQALLATYGQGRSADRPLLLGSLKSNIGHAQAAAGVAGVIKTVLALRHGELPRILHLDEPSSRVDWSSGAVEPLAETRPWPETDRPRRAAVSSFGVSGTNAHLILEEAPDARPDEPAAAPGPATVPLVLSARSPEALRAQATRLASFLTGRPGDGVSDEGFALLTTRAALDHRAVVVAAERDRAAAALHAFAAGGPVADVVSGPADRATGKQVLVFPGQGAQWAVSYT</sequence>
<evidence type="ECO:0000256" key="2">
    <source>
        <dbReference type="ARBA" id="ARBA00022553"/>
    </source>
</evidence>
<dbReference type="InterPro" id="IPR009081">
    <property type="entry name" value="PP-bd_ACP"/>
</dbReference>
<dbReference type="Gene3D" id="3.40.47.10">
    <property type="match status" value="1"/>
</dbReference>
<dbReference type="SUPFAM" id="SSF47336">
    <property type="entry name" value="ACP-like"/>
    <property type="match status" value="1"/>
</dbReference>
<dbReference type="OrthoDB" id="4537517at2"/>
<dbReference type="PANTHER" id="PTHR43775">
    <property type="entry name" value="FATTY ACID SYNTHASE"/>
    <property type="match status" value="1"/>
</dbReference>
<dbReference type="InterPro" id="IPR032821">
    <property type="entry name" value="PKS_assoc"/>
</dbReference>
<dbReference type="InterPro" id="IPR000873">
    <property type="entry name" value="AMP-dep_synth/lig_dom"/>
</dbReference>
<evidence type="ECO:0000256" key="3">
    <source>
        <dbReference type="ARBA" id="ARBA00022679"/>
    </source>
</evidence>
<dbReference type="PROSITE" id="PS50075">
    <property type="entry name" value="CARRIER"/>
    <property type="match status" value="1"/>
</dbReference>
<proteinExistence type="predicted"/>
<dbReference type="InterPro" id="IPR036736">
    <property type="entry name" value="ACP-like_sf"/>
</dbReference>
<dbReference type="InterPro" id="IPR020806">
    <property type="entry name" value="PKS_PP-bd"/>
</dbReference>
<dbReference type="InterPro" id="IPR020841">
    <property type="entry name" value="PKS_Beta-ketoAc_synthase_dom"/>
</dbReference>
<feature type="domain" description="Ketosynthase family 3 (KS3)" evidence="5">
    <location>
        <begin position="994"/>
        <end position="1420"/>
    </location>
</feature>
<dbReference type="SMART" id="SM00822">
    <property type="entry name" value="PKS_KR"/>
    <property type="match status" value="1"/>
</dbReference>
<dbReference type="Gene3D" id="1.10.1200.10">
    <property type="entry name" value="ACP-like"/>
    <property type="match status" value="1"/>
</dbReference>
<dbReference type="Pfam" id="PF08659">
    <property type="entry name" value="KR"/>
    <property type="match status" value="1"/>
</dbReference>
<dbReference type="InterPro" id="IPR045851">
    <property type="entry name" value="AMP-bd_C_sf"/>
</dbReference>
<dbReference type="PROSITE" id="PS00455">
    <property type="entry name" value="AMP_BINDING"/>
    <property type="match status" value="1"/>
</dbReference>
<dbReference type="Pfam" id="PF22953">
    <property type="entry name" value="SpnB_Rossmann"/>
    <property type="match status" value="1"/>
</dbReference>
<evidence type="ECO:0000259" key="4">
    <source>
        <dbReference type="PROSITE" id="PS50075"/>
    </source>
</evidence>
<dbReference type="GO" id="GO:0004315">
    <property type="term" value="F:3-oxoacyl-[acyl-carrier-protein] synthase activity"/>
    <property type="evidence" value="ECO:0007669"/>
    <property type="project" value="InterPro"/>
</dbReference>
<evidence type="ECO:0000313" key="6">
    <source>
        <dbReference type="EMBL" id="TDD73273.1"/>
    </source>
</evidence>
<dbReference type="Gene3D" id="3.30.70.3290">
    <property type="match status" value="1"/>
</dbReference>
<evidence type="ECO:0000313" key="7">
    <source>
        <dbReference type="Proteomes" id="UP000294513"/>
    </source>
</evidence>
<keyword evidence="7" id="KW-1185">Reference proteome</keyword>
<dbReference type="InterPro" id="IPR042099">
    <property type="entry name" value="ANL_N_sf"/>
</dbReference>
<feature type="domain" description="Carrier" evidence="4">
    <location>
        <begin position="901"/>
        <end position="976"/>
    </location>
</feature>
<dbReference type="SMART" id="SM00825">
    <property type="entry name" value="PKS_KS"/>
    <property type="match status" value="1"/>
</dbReference>
<dbReference type="PROSITE" id="PS00606">
    <property type="entry name" value="KS3_1"/>
    <property type="match status" value="1"/>
</dbReference>
<keyword evidence="1" id="KW-0596">Phosphopantetheine</keyword>
<dbReference type="InterPro" id="IPR014031">
    <property type="entry name" value="Ketoacyl_synth_C"/>
</dbReference>
<protein>
    <submittedName>
        <fullName evidence="6">KR domain-containing protein</fullName>
    </submittedName>
</protein>
<dbReference type="PANTHER" id="PTHR43775:SF51">
    <property type="entry name" value="INACTIVE PHENOLPHTHIOCEROL SYNTHESIS POLYKETIDE SYNTHASE TYPE I PKS1-RELATED"/>
    <property type="match status" value="1"/>
</dbReference>
<dbReference type="Pfam" id="PF16197">
    <property type="entry name" value="KAsynt_C_assoc"/>
    <property type="match status" value="1"/>
</dbReference>